<reference evidence="1 2" key="1">
    <citation type="journal article" date="2018" name="BMC Genomics">
        <title>Comparative genome analyses reveal sequence features reflecting distinct modes of host-adaptation between dicot and monocot powdery mildew.</title>
        <authorList>
            <person name="Wu Y."/>
            <person name="Ma X."/>
            <person name="Pan Z."/>
            <person name="Kale S.D."/>
            <person name="Song Y."/>
            <person name="King H."/>
            <person name="Zhang Q."/>
            <person name="Presley C."/>
            <person name="Deng X."/>
            <person name="Wei C.I."/>
            <person name="Xiao S."/>
        </authorList>
    </citation>
    <scope>NUCLEOTIDE SEQUENCE [LARGE SCALE GENOMIC DNA]</scope>
    <source>
        <strain evidence="1">UMSG3</strain>
    </source>
</reference>
<evidence type="ECO:0000313" key="2">
    <source>
        <dbReference type="Proteomes" id="UP000283383"/>
    </source>
</evidence>
<accession>A0A420IGV5</accession>
<keyword evidence="2" id="KW-1185">Reference proteome</keyword>
<comment type="caution">
    <text evidence="1">The sequence shown here is derived from an EMBL/GenBank/DDBJ whole genome shotgun (WGS) entry which is preliminary data.</text>
</comment>
<dbReference type="Proteomes" id="UP000283383">
    <property type="component" value="Unassembled WGS sequence"/>
</dbReference>
<dbReference type="AlphaFoldDB" id="A0A420IGV5"/>
<proteinExistence type="predicted"/>
<sequence length="92" mass="10266">MPSSPPADMITPLKRKRASALKQDDAMIDAALLALDLPLRKSAIAIGYWLNVGCFQNLVKNPLRRTKSRANNYSQPLLSTTEKQATYNLIEH</sequence>
<organism evidence="1 2">
    <name type="scientific">Golovinomyces cichoracearum</name>
    <dbReference type="NCBI Taxonomy" id="62708"/>
    <lineage>
        <taxon>Eukaryota</taxon>
        <taxon>Fungi</taxon>
        <taxon>Dikarya</taxon>
        <taxon>Ascomycota</taxon>
        <taxon>Pezizomycotina</taxon>
        <taxon>Leotiomycetes</taxon>
        <taxon>Erysiphales</taxon>
        <taxon>Erysiphaceae</taxon>
        <taxon>Golovinomyces</taxon>
    </lineage>
</organism>
<gene>
    <name evidence="1" type="ORF">GcM3_092010</name>
</gene>
<protein>
    <submittedName>
        <fullName evidence="1">Uncharacterized protein</fullName>
    </submittedName>
</protein>
<name>A0A420IGV5_9PEZI</name>
<evidence type="ECO:0000313" key="1">
    <source>
        <dbReference type="EMBL" id="RKF73743.1"/>
    </source>
</evidence>
<dbReference type="EMBL" id="MCBQ01009279">
    <property type="protein sequence ID" value="RKF73743.1"/>
    <property type="molecule type" value="Genomic_DNA"/>
</dbReference>